<keyword evidence="3" id="KW-1133">Transmembrane helix</keyword>
<dbReference type="RefSeq" id="XP_068356837.1">
    <property type="nucleotide sequence ID" value="XM_068506412.1"/>
</dbReference>
<feature type="transmembrane region" description="Helical" evidence="3">
    <location>
        <begin position="921"/>
        <end position="940"/>
    </location>
</feature>
<dbReference type="PROSITE" id="PS51450">
    <property type="entry name" value="LRR"/>
    <property type="match status" value="3"/>
</dbReference>
<name>A0A1J4K2I1_9EUKA</name>
<dbReference type="EMBL" id="MLAK01000817">
    <property type="protein sequence ID" value="OHT03701.1"/>
    <property type="molecule type" value="Genomic_DNA"/>
</dbReference>
<evidence type="ECO:0008006" key="6">
    <source>
        <dbReference type="Google" id="ProtNLM"/>
    </source>
</evidence>
<feature type="transmembrane region" description="Helical" evidence="3">
    <location>
        <begin position="1046"/>
        <end position="1063"/>
    </location>
</feature>
<keyword evidence="3" id="KW-0812">Transmembrane</keyword>
<feature type="transmembrane region" description="Helical" evidence="3">
    <location>
        <begin position="946"/>
        <end position="970"/>
    </location>
</feature>
<dbReference type="InterPro" id="IPR032675">
    <property type="entry name" value="LRR_dom_sf"/>
</dbReference>
<organism evidence="4 5">
    <name type="scientific">Tritrichomonas foetus</name>
    <dbReference type="NCBI Taxonomy" id="1144522"/>
    <lineage>
        <taxon>Eukaryota</taxon>
        <taxon>Metamonada</taxon>
        <taxon>Parabasalia</taxon>
        <taxon>Tritrichomonadida</taxon>
        <taxon>Tritrichomonadidae</taxon>
        <taxon>Tritrichomonas</taxon>
    </lineage>
</organism>
<accession>A0A1J4K2I1</accession>
<evidence type="ECO:0000256" key="3">
    <source>
        <dbReference type="SAM" id="Phobius"/>
    </source>
</evidence>
<feature type="transmembrane region" description="Helical" evidence="3">
    <location>
        <begin position="843"/>
        <end position="867"/>
    </location>
</feature>
<evidence type="ECO:0000256" key="1">
    <source>
        <dbReference type="ARBA" id="ARBA00022614"/>
    </source>
</evidence>
<evidence type="ECO:0000313" key="5">
    <source>
        <dbReference type="Proteomes" id="UP000179807"/>
    </source>
</evidence>
<dbReference type="Proteomes" id="UP000179807">
    <property type="component" value="Unassembled WGS sequence"/>
</dbReference>
<feature type="transmembrane region" description="Helical" evidence="3">
    <location>
        <begin position="768"/>
        <end position="786"/>
    </location>
</feature>
<comment type="caution">
    <text evidence="4">The sequence shown here is derived from an EMBL/GenBank/DDBJ whole genome shotgun (WGS) entry which is preliminary data.</text>
</comment>
<gene>
    <name evidence="4" type="ORF">TRFO_28836</name>
</gene>
<feature type="transmembrane region" description="Helical" evidence="3">
    <location>
        <begin position="873"/>
        <end position="894"/>
    </location>
</feature>
<keyword evidence="2" id="KW-0677">Repeat</keyword>
<evidence type="ECO:0000256" key="2">
    <source>
        <dbReference type="ARBA" id="ARBA00022737"/>
    </source>
</evidence>
<reference evidence="4" key="1">
    <citation type="submission" date="2016-10" db="EMBL/GenBank/DDBJ databases">
        <authorList>
            <person name="Benchimol M."/>
            <person name="Almeida L.G."/>
            <person name="Vasconcelos A.T."/>
            <person name="Perreira-Neves A."/>
            <person name="Rosa I.A."/>
            <person name="Tasca T."/>
            <person name="Bogo M.R."/>
            <person name="de Souza W."/>
        </authorList>
    </citation>
    <scope>NUCLEOTIDE SEQUENCE [LARGE SCALE GENOMIC DNA]</scope>
    <source>
        <strain evidence="4">K</strain>
    </source>
</reference>
<dbReference type="VEuPathDB" id="TrichDB:TRFO_28836"/>
<protein>
    <recommendedName>
        <fullName evidence="6">Leucine Rich Repeat family protein</fullName>
    </recommendedName>
</protein>
<feature type="transmembrane region" description="Helical" evidence="3">
    <location>
        <begin position="735"/>
        <end position="756"/>
    </location>
</feature>
<keyword evidence="5" id="KW-1185">Reference proteome</keyword>
<sequence>MEKDLKFNEYEIPLRFGFDALNEATVYHSSTDQLKIPPNINYKMIIFSNHPTFSYNEKFLKSSQCSEVKWIIINDCQIRSLFQIDTTHNTEISFSSLIGLDLSNNKISDIDSISHIINETIAPKLQYLDLSGNPISVKKIQLLKREILKLNPSLSVINRRLVYPSDYNVICQTKEDQNKYGKYQLRCALKTTSFSNNYAYLDNFEFLLTYKITTLDLSNHGLFYFDFNLFPKAIFIDISNNPLKIIKRKSNLQNLLFLSMNNTMVSDKKIDKILKAINHNCYFLFRDRNINFKQKFDNSFRMLRSNDLNGSFPDSTNINQQNSNIDSLLQVSSINVINNEILNTSNYHVSLMRDFSYNSKYPILDFNEFIESFYYYGVIDSNNIISMVFPFFCPLKDHFNGYPDKKNIIFLDTEGEDHRFRMDTIILSKFLRNKTIDGFEISKNLRILKLGTFGQKTKPKKSNLENKDLENKNNIDYLNDAIPLSPNIYLTYSLITLLNLNKCEIDTETFKVISNNCVNLITLYIQDNRITDLSCLVRTSMYKLKVLDFGKFYENESQKIQIKQQLEYLRNLKSLTKLFIENYCDYDTVFRLLRNLKYFNGHLNLMPPTPAQKFAFHASQKHKESNGNEYKYENYNYMTLMTDFHSNSEVDYWQKILPIKEVVTTEENSSEINQKIIKEFPHVKSIGYRGEKPEKKSDYELMNLKSNSKNNSKRKTSSISMNDEKNHEIIDNTGIWIEMFGIFFDILPQTQVFSIYYRNATTVISKNASPFVMLFLHFFMLMEFKVERFFKKFNFKVITKFTQLEFLVLTTIIPFIFVSIRDWRISRSKFVNLSNTGIIQQIIFLFVLIVAGFGFLSAFLVLDYYYFDHSWNYFAYGFQFLIYIVCIMILYLIYRNHIYKTVEKNKLADALMETKLFKEKLAFSVLIVFEIPMVSYALFLVRTYPWSFLAFTAIILYSFMFFYILINVLFGGVSRSFEEIQIQKRFEDSFKNAYYKGSFWENLKLYLKKDKTFDSNYHEYVRNNRTPSQVIYADFGYHFTRRYKEIFDLLVRVLISIITNLPWPNIQSWLTFALSIVVFLYYLIVRPYYDKIQNIGYIISSAGNALMGLAEVTDFVQVLIKYIGVILSFSGIAFPTLYNKLSNLNLSNPFSNCCKDKKVELEPTDSLSLDIVLPLLSKCE</sequence>
<feature type="transmembrane region" description="Helical" evidence="3">
    <location>
        <begin position="1119"/>
        <end position="1138"/>
    </location>
</feature>
<dbReference type="SUPFAM" id="SSF52047">
    <property type="entry name" value="RNI-like"/>
    <property type="match status" value="1"/>
</dbReference>
<dbReference type="PANTHER" id="PTHR15454:SF56">
    <property type="entry name" value="PROTEIN PHOSPHATASE 1 REGULATORY SUBUNIT 7-RELATED"/>
    <property type="match status" value="1"/>
</dbReference>
<dbReference type="PANTHER" id="PTHR15454">
    <property type="entry name" value="NISCHARIN RELATED"/>
    <property type="match status" value="1"/>
</dbReference>
<feature type="transmembrane region" description="Helical" evidence="3">
    <location>
        <begin position="806"/>
        <end position="823"/>
    </location>
</feature>
<dbReference type="GO" id="GO:0005737">
    <property type="term" value="C:cytoplasm"/>
    <property type="evidence" value="ECO:0007669"/>
    <property type="project" value="TreeGrafter"/>
</dbReference>
<dbReference type="AlphaFoldDB" id="A0A1J4K2I1"/>
<feature type="transmembrane region" description="Helical" evidence="3">
    <location>
        <begin position="1069"/>
        <end position="1088"/>
    </location>
</feature>
<dbReference type="GeneID" id="94841116"/>
<dbReference type="InterPro" id="IPR001611">
    <property type="entry name" value="Leu-rich_rpt"/>
</dbReference>
<proteinExistence type="predicted"/>
<keyword evidence="3" id="KW-0472">Membrane</keyword>
<keyword evidence="1" id="KW-0433">Leucine-rich repeat</keyword>
<dbReference type="Gene3D" id="3.80.10.10">
    <property type="entry name" value="Ribonuclease Inhibitor"/>
    <property type="match status" value="2"/>
</dbReference>
<evidence type="ECO:0000313" key="4">
    <source>
        <dbReference type="EMBL" id="OHT03701.1"/>
    </source>
</evidence>